<proteinExistence type="predicted"/>
<evidence type="ECO:0000256" key="7">
    <source>
        <dbReference type="SAM" id="SignalP"/>
    </source>
</evidence>
<dbReference type="Gene3D" id="3.30.200.20">
    <property type="entry name" value="Phosphorylase Kinase, domain 1"/>
    <property type="match status" value="1"/>
</dbReference>
<dbReference type="PROSITE" id="PS50011">
    <property type="entry name" value="PROTEIN_KINASE_DOM"/>
    <property type="match status" value="1"/>
</dbReference>
<dbReference type="GO" id="GO:0005524">
    <property type="term" value="F:ATP binding"/>
    <property type="evidence" value="ECO:0007669"/>
    <property type="project" value="UniProtKB-KW"/>
</dbReference>
<feature type="domain" description="Protein kinase" evidence="8">
    <location>
        <begin position="161"/>
        <end position="430"/>
    </location>
</feature>
<dbReference type="GO" id="GO:0005886">
    <property type="term" value="C:plasma membrane"/>
    <property type="evidence" value="ECO:0007669"/>
    <property type="project" value="TreeGrafter"/>
</dbReference>
<keyword evidence="6" id="KW-0472">Membrane</keyword>
<dbReference type="PRINTS" id="PR00109">
    <property type="entry name" value="TYRKINASE"/>
</dbReference>
<reference evidence="9 10" key="1">
    <citation type="journal article" date="2015" name="Genome Biol.">
        <title>Comparative genomics of Steinernema reveals deeply conserved gene regulatory networks.</title>
        <authorList>
            <person name="Dillman A.R."/>
            <person name="Macchietto M."/>
            <person name="Porter C.F."/>
            <person name="Rogers A."/>
            <person name="Williams B."/>
            <person name="Antoshechkin I."/>
            <person name="Lee M.M."/>
            <person name="Goodwin Z."/>
            <person name="Lu X."/>
            <person name="Lewis E.E."/>
            <person name="Goodrich-Blair H."/>
            <person name="Stock S.P."/>
            <person name="Adams B.J."/>
            <person name="Sternberg P.W."/>
            <person name="Mortazavi A."/>
        </authorList>
    </citation>
    <scope>NUCLEOTIDE SEQUENCE [LARGE SCALE GENOMIC DNA]</scope>
    <source>
        <strain evidence="9 10">ALL</strain>
    </source>
</reference>
<protein>
    <recommendedName>
        <fullName evidence="8">Protein kinase domain-containing protein</fullName>
    </recommendedName>
</protein>
<dbReference type="InterPro" id="IPR001245">
    <property type="entry name" value="Ser-Thr/Tyr_kinase_cat_dom"/>
</dbReference>
<feature type="chain" id="PRO_5020775101" description="Protein kinase domain-containing protein" evidence="7">
    <location>
        <begin position="17"/>
        <end position="430"/>
    </location>
</feature>
<dbReference type="FunFam" id="1.10.510.10:FF:000554">
    <property type="entry name" value="Predicted protein"/>
    <property type="match status" value="1"/>
</dbReference>
<sequence>MFFRLLSAALPILVASFPYENRRKHSKALLTTTTHVATTVDPSTVSVRHALLIAIITICATIVVVALCCGVLCLVRIRFRIITMRQKFYNRSKQRRESAVGASNDYEDHLPKKNNKSQLEIFKIEDQNVSAEILQVGERSKLENNDSCKDKWEIKLKHLVINEQEKLGSGAFASVFKGTIKGKSSVFANHAKLNVSLHFQENMNNEVAVKMLHKHTGHANRVDILNEIDFMKKLGFHPHVLNMIGCVTNVYNPLLVVEFCSKGDLLHLLRHQRTGQHEVEDNLCLKDLISFSWQVSDGMSYLSSRNFIHRDVAARNVLITSNNTAKIGDFGLCRYTTEALYTTRGGKLPIKWMAPESLKMFEFSLKSDIWSFAVLLYEIFTLGDAPYFSIQPTDMMKYLEDGNRLEKPEICPAEIYDLMSECWLVPQTHL</sequence>
<evidence type="ECO:0000313" key="9">
    <source>
        <dbReference type="EMBL" id="TKR69182.1"/>
    </source>
</evidence>
<dbReference type="GO" id="GO:0004714">
    <property type="term" value="F:transmembrane receptor protein tyrosine kinase activity"/>
    <property type="evidence" value="ECO:0007669"/>
    <property type="project" value="TreeGrafter"/>
</dbReference>
<feature type="signal peptide" evidence="7">
    <location>
        <begin position="1"/>
        <end position="16"/>
    </location>
</feature>
<dbReference type="OrthoDB" id="535945at2759"/>
<evidence type="ECO:0000256" key="2">
    <source>
        <dbReference type="ARBA" id="ARBA00022741"/>
    </source>
</evidence>
<keyword evidence="4" id="KW-0067">ATP-binding</keyword>
<feature type="transmembrane region" description="Helical" evidence="6">
    <location>
        <begin position="50"/>
        <end position="75"/>
    </location>
</feature>
<keyword evidence="6" id="KW-0812">Transmembrane</keyword>
<dbReference type="CDD" id="cd00192">
    <property type="entry name" value="PTKc"/>
    <property type="match status" value="1"/>
</dbReference>
<evidence type="ECO:0000256" key="5">
    <source>
        <dbReference type="ARBA" id="ARBA00023137"/>
    </source>
</evidence>
<dbReference type="InterPro" id="IPR008266">
    <property type="entry name" value="Tyr_kinase_AS"/>
</dbReference>
<evidence type="ECO:0000313" key="10">
    <source>
        <dbReference type="Proteomes" id="UP000298663"/>
    </source>
</evidence>
<evidence type="ECO:0000256" key="4">
    <source>
        <dbReference type="ARBA" id="ARBA00022840"/>
    </source>
</evidence>
<dbReference type="Proteomes" id="UP000298663">
    <property type="component" value="Unassembled WGS sequence"/>
</dbReference>
<keyword evidence="6" id="KW-1133">Transmembrane helix</keyword>
<reference evidence="9 10" key="2">
    <citation type="journal article" date="2019" name="G3 (Bethesda)">
        <title>Hybrid Assembly of the Genome of the Entomopathogenic Nematode Steinernema carpocapsae Identifies the X-Chromosome.</title>
        <authorList>
            <person name="Serra L."/>
            <person name="Macchietto M."/>
            <person name="Macias-Munoz A."/>
            <person name="McGill C.J."/>
            <person name="Rodriguez I.M."/>
            <person name="Rodriguez B."/>
            <person name="Murad R."/>
            <person name="Mortazavi A."/>
        </authorList>
    </citation>
    <scope>NUCLEOTIDE SEQUENCE [LARGE SCALE GENOMIC DNA]</scope>
    <source>
        <strain evidence="9 10">ALL</strain>
    </source>
</reference>
<keyword evidence="10" id="KW-1185">Reference proteome</keyword>
<dbReference type="Gene3D" id="1.10.510.10">
    <property type="entry name" value="Transferase(Phosphotransferase) domain 1"/>
    <property type="match status" value="1"/>
</dbReference>
<keyword evidence="1" id="KW-0808">Transferase</keyword>
<evidence type="ECO:0000259" key="8">
    <source>
        <dbReference type="PROSITE" id="PS50011"/>
    </source>
</evidence>
<dbReference type="PROSITE" id="PS00109">
    <property type="entry name" value="PROTEIN_KINASE_TYR"/>
    <property type="match status" value="1"/>
</dbReference>
<keyword evidence="5" id="KW-0829">Tyrosine-protein kinase</keyword>
<keyword evidence="2" id="KW-0547">Nucleotide-binding</keyword>
<dbReference type="STRING" id="34508.A0A4U5MIX0"/>
<evidence type="ECO:0000256" key="1">
    <source>
        <dbReference type="ARBA" id="ARBA00022679"/>
    </source>
</evidence>
<dbReference type="AlphaFoldDB" id="A0A4U5MIX0"/>
<dbReference type="InterPro" id="IPR020635">
    <property type="entry name" value="Tyr_kinase_cat_dom"/>
</dbReference>
<dbReference type="SMART" id="SM00219">
    <property type="entry name" value="TyrKc"/>
    <property type="match status" value="1"/>
</dbReference>
<evidence type="ECO:0000256" key="3">
    <source>
        <dbReference type="ARBA" id="ARBA00022777"/>
    </source>
</evidence>
<dbReference type="InterPro" id="IPR000719">
    <property type="entry name" value="Prot_kinase_dom"/>
</dbReference>
<dbReference type="GO" id="GO:0043235">
    <property type="term" value="C:receptor complex"/>
    <property type="evidence" value="ECO:0007669"/>
    <property type="project" value="TreeGrafter"/>
</dbReference>
<name>A0A4U5MIX0_STECR</name>
<dbReference type="GO" id="GO:0007169">
    <property type="term" value="P:cell surface receptor protein tyrosine kinase signaling pathway"/>
    <property type="evidence" value="ECO:0007669"/>
    <property type="project" value="TreeGrafter"/>
</dbReference>
<dbReference type="InterPro" id="IPR050122">
    <property type="entry name" value="RTK"/>
</dbReference>
<keyword evidence="3" id="KW-0418">Kinase</keyword>
<keyword evidence="7" id="KW-0732">Signal</keyword>
<dbReference type="EMBL" id="AZBU02000007">
    <property type="protein sequence ID" value="TKR69182.1"/>
    <property type="molecule type" value="Genomic_DNA"/>
</dbReference>
<accession>A0A4U5MIX0</accession>
<organism evidence="9 10">
    <name type="scientific">Steinernema carpocapsae</name>
    <name type="common">Entomopathogenic nematode</name>
    <dbReference type="NCBI Taxonomy" id="34508"/>
    <lineage>
        <taxon>Eukaryota</taxon>
        <taxon>Metazoa</taxon>
        <taxon>Ecdysozoa</taxon>
        <taxon>Nematoda</taxon>
        <taxon>Chromadorea</taxon>
        <taxon>Rhabditida</taxon>
        <taxon>Tylenchina</taxon>
        <taxon>Panagrolaimomorpha</taxon>
        <taxon>Strongyloidoidea</taxon>
        <taxon>Steinernematidae</taxon>
        <taxon>Steinernema</taxon>
    </lineage>
</organism>
<dbReference type="PANTHER" id="PTHR24416:SF624">
    <property type="entry name" value="TYROSINE-PROTEIN KINASE F09A5.2-RELATED"/>
    <property type="match status" value="1"/>
</dbReference>
<comment type="caution">
    <text evidence="9">The sequence shown here is derived from an EMBL/GenBank/DDBJ whole genome shotgun (WGS) entry which is preliminary data.</text>
</comment>
<dbReference type="InterPro" id="IPR011009">
    <property type="entry name" value="Kinase-like_dom_sf"/>
</dbReference>
<gene>
    <name evidence="9" type="ORF">L596_021368</name>
</gene>
<evidence type="ECO:0000256" key="6">
    <source>
        <dbReference type="SAM" id="Phobius"/>
    </source>
</evidence>
<dbReference type="SUPFAM" id="SSF56112">
    <property type="entry name" value="Protein kinase-like (PK-like)"/>
    <property type="match status" value="1"/>
</dbReference>
<dbReference type="Pfam" id="PF07714">
    <property type="entry name" value="PK_Tyr_Ser-Thr"/>
    <property type="match status" value="1"/>
</dbReference>
<dbReference type="PANTHER" id="PTHR24416">
    <property type="entry name" value="TYROSINE-PROTEIN KINASE RECEPTOR"/>
    <property type="match status" value="1"/>
</dbReference>